<keyword evidence="2" id="KW-1133">Transmembrane helix</keyword>
<reference evidence="3" key="1">
    <citation type="submission" date="2019-08" db="EMBL/GenBank/DDBJ databases">
        <authorList>
            <person name="Kucharzyk K."/>
            <person name="Murdoch R.W."/>
            <person name="Higgins S."/>
            <person name="Loffler F."/>
        </authorList>
    </citation>
    <scope>NUCLEOTIDE SEQUENCE</scope>
</reference>
<comment type="caution">
    <text evidence="3">The sequence shown here is derived from an EMBL/GenBank/DDBJ whole genome shotgun (WGS) entry which is preliminary data.</text>
</comment>
<evidence type="ECO:0008006" key="4">
    <source>
        <dbReference type="Google" id="ProtNLM"/>
    </source>
</evidence>
<keyword evidence="2" id="KW-0472">Membrane</keyword>
<evidence type="ECO:0000313" key="3">
    <source>
        <dbReference type="EMBL" id="MPL98451.1"/>
    </source>
</evidence>
<sequence>MSNDWYTTDLKQRPVQKLGRARYVQQLVIVLMLLCVMGAIFVPLWQRGVNRSLEVEYQTLLENRQSLEEQQQVLKASISSLSMPEALIHGAWREDIAFQPIKAQAVVLVARSNP</sequence>
<organism evidence="3">
    <name type="scientific">bioreactor metagenome</name>
    <dbReference type="NCBI Taxonomy" id="1076179"/>
    <lineage>
        <taxon>unclassified sequences</taxon>
        <taxon>metagenomes</taxon>
        <taxon>ecological metagenomes</taxon>
    </lineage>
</organism>
<keyword evidence="1" id="KW-0175">Coiled coil</keyword>
<protein>
    <recommendedName>
        <fullName evidence="4">Cell division protein FtsL</fullName>
    </recommendedName>
</protein>
<dbReference type="EMBL" id="VSSQ01000609">
    <property type="protein sequence ID" value="MPL98451.1"/>
    <property type="molecule type" value="Genomic_DNA"/>
</dbReference>
<accession>A0A644W419</accession>
<evidence type="ECO:0000256" key="2">
    <source>
        <dbReference type="SAM" id="Phobius"/>
    </source>
</evidence>
<evidence type="ECO:0000256" key="1">
    <source>
        <dbReference type="SAM" id="Coils"/>
    </source>
</evidence>
<gene>
    <name evidence="3" type="ORF">SDC9_44656</name>
</gene>
<proteinExistence type="predicted"/>
<dbReference type="AlphaFoldDB" id="A0A644W419"/>
<keyword evidence="2" id="KW-0812">Transmembrane</keyword>
<feature type="transmembrane region" description="Helical" evidence="2">
    <location>
        <begin position="23"/>
        <end position="45"/>
    </location>
</feature>
<feature type="coiled-coil region" evidence="1">
    <location>
        <begin position="50"/>
        <end position="77"/>
    </location>
</feature>
<name>A0A644W419_9ZZZZ</name>